<evidence type="ECO:0000313" key="2">
    <source>
        <dbReference type="Proteomes" id="UP000011713"/>
    </source>
</evidence>
<protein>
    <submittedName>
        <fullName evidence="1">Uncharacterized protein</fullName>
    </submittedName>
</protein>
<evidence type="ECO:0000313" key="1">
    <source>
        <dbReference type="EnsemblProtists" id="HpaP809792"/>
    </source>
</evidence>
<keyword evidence="2" id="KW-1185">Reference proteome</keyword>
<dbReference type="EMBL" id="JH597849">
    <property type="status" value="NOT_ANNOTATED_CDS"/>
    <property type="molecule type" value="Genomic_DNA"/>
</dbReference>
<dbReference type="Proteomes" id="UP000011713">
    <property type="component" value="Unassembled WGS sequence"/>
</dbReference>
<organism evidence="1 2">
    <name type="scientific">Hyaloperonospora arabidopsidis (strain Emoy2)</name>
    <name type="common">Downy mildew agent</name>
    <name type="synonym">Peronospora arabidopsidis</name>
    <dbReference type="NCBI Taxonomy" id="559515"/>
    <lineage>
        <taxon>Eukaryota</taxon>
        <taxon>Sar</taxon>
        <taxon>Stramenopiles</taxon>
        <taxon>Oomycota</taxon>
        <taxon>Peronosporomycetes</taxon>
        <taxon>Peronosporales</taxon>
        <taxon>Peronosporaceae</taxon>
        <taxon>Hyaloperonospora</taxon>
    </lineage>
</organism>
<reference evidence="2" key="1">
    <citation type="journal article" date="2010" name="Science">
        <title>Signatures of adaptation to obligate biotrophy in the Hyaloperonospora arabidopsidis genome.</title>
        <authorList>
            <person name="Baxter L."/>
            <person name="Tripathy S."/>
            <person name="Ishaque N."/>
            <person name="Boot N."/>
            <person name="Cabral A."/>
            <person name="Kemen E."/>
            <person name="Thines M."/>
            <person name="Ah-Fong A."/>
            <person name="Anderson R."/>
            <person name="Badejoko W."/>
            <person name="Bittner-Eddy P."/>
            <person name="Boore J.L."/>
            <person name="Chibucos M.C."/>
            <person name="Coates M."/>
            <person name="Dehal P."/>
            <person name="Delehaunty K."/>
            <person name="Dong S."/>
            <person name="Downton P."/>
            <person name="Dumas B."/>
            <person name="Fabro G."/>
            <person name="Fronick C."/>
            <person name="Fuerstenberg S.I."/>
            <person name="Fulton L."/>
            <person name="Gaulin E."/>
            <person name="Govers F."/>
            <person name="Hughes L."/>
            <person name="Humphray S."/>
            <person name="Jiang R.H."/>
            <person name="Judelson H."/>
            <person name="Kamoun S."/>
            <person name="Kyung K."/>
            <person name="Meijer H."/>
            <person name="Minx P."/>
            <person name="Morris P."/>
            <person name="Nelson J."/>
            <person name="Phuntumart V."/>
            <person name="Qutob D."/>
            <person name="Rehmany A."/>
            <person name="Rougon-Cardoso A."/>
            <person name="Ryden P."/>
            <person name="Torto-Alalibo T."/>
            <person name="Studholme D."/>
            <person name="Wang Y."/>
            <person name="Win J."/>
            <person name="Wood J."/>
            <person name="Clifton S.W."/>
            <person name="Rogers J."/>
            <person name="Van den Ackerveken G."/>
            <person name="Jones J.D."/>
            <person name="McDowell J.M."/>
            <person name="Beynon J."/>
            <person name="Tyler B.M."/>
        </authorList>
    </citation>
    <scope>NUCLEOTIDE SEQUENCE [LARGE SCALE GENOMIC DNA]</scope>
    <source>
        <strain evidence="2">Emoy2</strain>
    </source>
</reference>
<reference evidence="1" key="2">
    <citation type="submission" date="2015-06" db="UniProtKB">
        <authorList>
            <consortium name="EnsemblProtists"/>
        </authorList>
    </citation>
    <scope>IDENTIFICATION</scope>
    <source>
        <strain evidence="1">Emoy2</strain>
    </source>
</reference>
<dbReference type="AlphaFoldDB" id="M4BTK7"/>
<dbReference type="HOGENOM" id="CLU_1565867_0_0_1"/>
<proteinExistence type="predicted"/>
<dbReference type="InParanoid" id="M4BTK7"/>
<name>M4BTK7_HYAAE</name>
<accession>M4BTK7</accession>
<dbReference type="EnsemblProtists" id="HpaT809792">
    <property type="protein sequence ID" value="HpaP809792"/>
    <property type="gene ID" value="HpaG809792"/>
</dbReference>
<sequence>MTMPTIMQLSATDGRRKFCHVSRDLDKDAQPVLDRQQSPESFVASAKLSLVVVFSRGKCVAESTTRHQIIERERLLGLSRPATQHRVLCFCTRYRSPATWEGNNSITGELFVSVDNACHELDDMTVPEGYLTLIERQQRVGTSMGSEVKRVNLRCSWNAVHNRRLINMVIL</sequence>
<dbReference type="VEuPathDB" id="FungiDB:HpaG809792"/>